<feature type="non-terminal residue" evidence="1">
    <location>
        <position position="68"/>
    </location>
</feature>
<dbReference type="EMBL" id="BARW01011263">
    <property type="protein sequence ID" value="GAI85607.1"/>
    <property type="molecule type" value="Genomic_DNA"/>
</dbReference>
<organism evidence="1">
    <name type="scientific">marine sediment metagenome</name>
    <dbReference type="NCBI Taxonomy" id="412755"/>
    <lineage>
        <taxon>unclassified sequences</taxon>
        <taxon>metagenomes</taxon>
        <taxon>ecological metagenomes</taxon>
    </lineage>
</organism>
<reference evidence="1" key="1">
    <citation type="journal article" date="2014" name="Front. Microbiol.">
        <title>High frequency of phylogenetically diverse reductive dehalogenase-homologous genes in deep subseafloor sedimentary metagenomes.</title>
        <authorList>
            <person name="Kawai M."/>
            <person name="Futagami T."/>
            <person name="Toyoda A."/>
            <person name="Takaki Y."/>
            <person name="Nishi S."/>
            <person name="Hori S."/>
            <person name="Arai W."/>
            <person name="Tsubouchi T."/>
            <person name="Morono Y."/>
            <person name="Uchiyama I."/>
            <person name="Ito T."/>
            <person name="Fujiyama A."/>
            <person name="Inagaki F."/>
            <person name="Takami H."/>
        </authorList>
    </citation>
    <scope>NUCLEOTIDE SEQUENCE</scope>
    <source>
        <strain evidence="1">Expedition CK06-06</strain>
    </source>
</reference>
<dbReference type="AlphaFoldDB" id="X1RXV7"/>
<evidence type="ECO:0000313" key="1">
    <source>
        <dbReference type="EMBL" id="GAI85607.1"/>
    </source>
</evidence>
<accession>X1RXV7</accession>
<sequence>MWPSIIIGFNIIYSLNPPGFINLPNELVYSPETWSGIIHEITHHVLMNNTPVKIRELVDIINQMFENQ</sequence>
<proteinExistence type="predicted"/>
<gene>
    <name evidence="1" type="ORF">S12H4_21791</name>
</gene>
<comment type="caution">
    <text evidence="1">The sequence shown here is derived from an EMBL/GenBank/DDBJ whole genome shotgun (WGS) entry which is preliminary data.</text>
</comment>
<name>X1RXV7_9ZZZZ</name>
<protein>
    <submittedName>
        <fullName evidence="1">Uncharacterized protein</fullName>
    </submittedName>
</protein>